<dbReference type="WBParaSite" id="jg16741">
    <property type="protein sequence ID" value="jg16741"/>
    <property type="gene ID" value="jg16741"/>
</dbReference>
<evidence type="ECO:0000313" key="2">
    <source>
        <dbReference type="WBParaSite" id="jg16741"/>
    </source>
</evidence>
<dbReference type="Proteomes" id="UP000887574">
    <property type="component" value="Unplaced"/>
</dbReference>
<name>A0A915D787_9BILA</name>
<sequence length="94" mass="9957">MLLITAACSVFYQSNNPSTSSIDLLLAAAPDIASGKQEASKHLCYNPTNFLCSYPLFALLEDLLLGVVDFGISVPVPAHGTGALYNTSNDSTIY</sequence>
<dbReference type="AlphaFoldDB" id="A0A915D787"/>
<reference evidence="2" key="1">
    <citation type="submission" date="2022-11" db="UniProtKB">
        <authorList>
            <consortium name="WormBaseParasite"/>
        </authorList>
    </citation>
    <scope>IDENTIFICATION</scope>
</reference>
<keyword evidence="1" id="KW-1185">Reference proteome</keyword>
<accession>A0A915D787</accession>
<evidence type="ECO:0000313" key="1">
    <source>
        <dbReference type="Proteomes" id="UP000887574"/>
    </source>
</evidence>
<protein>
    <submittedName>
        <fullName evidence="2">Uncharacterized protein</fullName>
    </submittedName>
</protein>
<proteinExistence type="predicted"/>
<organism evidence="1 2">
    <name type="scientific">Ditylenchus dipsaci</name>
    <dbReference type="NCBI Taxonomy" id="166011"/>
    <lineage>
        <taxon>Eukaryota</taxon>
        <taxon>Metazoa</taxon>
        <taxon>Ecdysozoa</taxon>
        <taxon>Nematoda</taxon>
        <taxon>Chromadorea</taxon>
        <taxon>Rhabditida</taxon>
        <taxon>Tylenchina</taxon>
        <taxon>Tylenchomorpha</taxon>
        <taxon>Sphaerularioidea</taxon>
        <taxon>Anguinidae</taxon>
        <taxon>Anguininae</taxon>
        <taxon>Ditylenchus</taxon>
    </lineage>
</organism>